<evidence type="ECO:0000313" key="4">
    <source>
        <dbReference type="Proteomes" id="UP000218231"/>
    </source>
</evidence>
<comment type="caution">
    <text evidence="3">The sequence shown here is derived from an EMBL/GenBank/DDBJ whole genome shotgun (WGS) entry which is preliminary data.</text>
</comment>
<feature type="region of interest" description="Disordered" evidence="1">
    <location>
        <begin position="70"/>
        <end position="103"/>
    </location>
</feature>
<organism evidence="3 4">
    <name type="scientific">Diploscapter pachys</name>
    <dbReference type="NCBI Taxonomy" id="2018661"/>
    <lineage>
        <taxon>Eukaryota</taxon>
        <taxon>Metazoa</taxon>
        <taxon>Ecdysozoa</taxon>
        <taxon>Nematoda</taxon>
        <taxon>Chromadorea</taxon>
        <taxon>Rhabditida</taxon>
        <taxon>Rhabditina</taxon>
        <taxon>Rhabditomorpha</taxon>
        <taxon>Rhabditoidea</taxon>
        <taxon>Rhabditidae</taxon>
        <taxon>Diploscapter</taxon>
    </lineage>
</organism>
<proteinExistence type="predicted"/>
<evidence type="ECO:0000256" key="1">
    <source>
        <dbReference type="SAM" id="MobiDB-lite"/>
    </source>
</evidence>
<sequence>MARTVPLFLLVTTNIIGSILAQTPVIGGSCKLGTADVQIGGKQTQFFLKCESTAESVEGEGVWVVKSRSASASSSGSSSAAVPSENTQLHQRPPSSKSLNSSPNICGLCLYICISLIL</sequence>
<keyword evidence="2" id="KW-0732">Signal</keyword>
<gene>
    <name evidence="3" type="ORF">WR25_25566</name>
</gene>
<feature type="signal peptide" evidence="2">
    <location>
        <begin position="1"/>
        <end position="21"/>
    </location>
</feature>
<reference evidence="3 4" key="1">
    <citation type="journal article" date="2017" name="Curr. Biol.">
        <title>Genome architecture and evolution of a unichromosomal asexual nematode.</title>
        <authorList>
            <person name="Fradin H."/>
            <person name="Zegar C."/>
            <person name="Gutwein M."/>
            <person name="Lucas J."/>
            <person name="Kovtun M."/>
            <person name="Corcoran D."/>
            <person name="Baugh L.R."/>
            <person name="Kiontke K."/>
            <person name="Gunsalus K."/>
            <person name="Fitch D.H."/>
            <person name="Piano F."/>
        </authorList>
    </citation>
    <scope>NUCLEOTIDE SEQUENCE [LARGE SCALE GENOMIC DNA]</scope>
    <source>
        <strain evidence="3">PF1309</strain>
    </source>
</reference>
<dbReference type="Proteomes" id="UP000218231">
    <property type="component" value="Unassembled WGS sequence"/>
</dbReference>
<keyword evidence="4" id="KW-1185">Reference proteome</keyword>
<dbReference type="PROSITE" id="PS51257">
    <property type="entry name" value="PROKAR_LIPOPROTEIN"/>
    <property type="match status" value="1"/>
</dbReference>
<dbReference type="STRING" id="2018661.A0A2A2LZB1"/>
<protein>
    <submittedName>
        <fullName evidence="3">Uncharacterized protein</fullName>
    </submittedName>
</protein>
<feature type="chain" id="PRO_5013127400" evidence="2">
    <location>
        <begin position="22"/>
        <end position="118"/>
    </location>
</feature>
<name>A0A2A2LZB1_9BILA</name>
<accession>A0A2A2LZB1</accession>
<dbReference type="EMBL" id="LIAE01006309">
    <property type="protein sequence ID" value="PAV91519.1"/>
    <property type="molecule type" value="Genomic_DNA"/>
</dbReference>
<feature type="compositionally biased region" description="Low complexity" evidence="1">
    <location>
        <begin position="93"/>
        <end position="103"/>
    </location>
</feature>
<evidence type="ECO:0000313" key="3">
    <source>
        <dbReference type="EMBL" id="PAV91519.1"/>
    </source>
</evidence>
<dbReference type="OrthoDB" id="5912039at2759"/>
<evidence type="ECO:0000256" key="2">
    <source>
        <dbReference type="SAM" id="SignalP"/>
    </source>
</evidence>
<feature type="compositionally biased region" description="Low complexity" evidence="1">
    <location>
        <begin position="70"/>
        <end position="81"/>
    </location>
</feature>
<dbReference type="AlphaFoldDB" id="A0A2A2LZB1"/>